<dbReference type="AlphaFoldDB" id="A0AAN9NGN9"/>
<evidence type="ECO:0000313" key="2">
    <source>
        <dbReference type="Proteomes" id="UP001374584"/>
    </source>
</evidence>
<dbReference type="EMBL" id="JAYMYR010000003">
    <property type="protein sequence ID" value="KAK7372930.1"/>
    <property type="molecule type" value="Genomic_DNA"/>
</dbReference>
<reference evidence="1 2" key="1">
    <citation type="submission" date="2024-01" db="EMBL/GenBank/DDBJ databases">
        <title>The genomes of 5 underutilized Papilionoideae crops provide insights into root nodulation and disease resistanc.</title>
        <authorList>
            <person name="Jiang F."/>
        </authorList>
    </citation>
    <scope>NUCLEOTIDE SEQUENCE [LARGE SCALE GENOMIC DNA]</scope>
    <source>
        <strain evidence="1">JINMINGXINNONG_FW02</strain>
        <tissue evidence="1">Leaves</tissue>
    </source>
</reference>
<accession>A0AAN9NGN9</accession>
<proteinExistence type="predicted"/>
<protein>
    <submittedName>
        <fullName evidence="1">Uncharacterized protein</fullName>
    </submittedName>
</protein>
<comment type="caution">
    <text evidence="1">The sequence shown here is derived from an EMBL/GenBank/DDBJ whole genome shotgun (WGS) entry which is preliminary data.</text>
</comment>
<dbReference type="Proteomes" id="UP001374584">
    <property type="component" value="Unassembled WGS sequence"/>
</dbReference>
<name>A0AAN9NGN9_PHACN</name>
<organism evidence="1 2">
    <name type="scientific">Phaseolus coccineus</name>
    <name type="common">Scarlet runner bean</name>
    <name type="synonym">Phaseolus multiflorus</name>
    <dbReference type="NCBI Taxonomy" id="3886"/>
    <lineage>
        <taxon>Eukaryota</taxon>
        <taxon>Viridiplantae</taxon>
        <taxon>Streptophyta</taxon>
        <taxon>Embryophyta</taxon>
        <taxon>Tracheophyta</taxon>
        <taxon>Spermatophyta</taxon>
        <taxon>Magnoliopsida</taxon>
        <taxon>eudicotyledons</taxon>
        <taxon>Gunneridae</taxon>
        <taxon>Pentapetalae</taxon>
        <taxon>rosids</taxon>
        <taxon>fabids</taxon>
        <taxon>Fabales</taxon>
        <taxon>Fabaceae</taxon>
        <taxon>Papilionoideae</taxon>
        <taxon>50 kb inversion clade</taxon>
        <taxon>NPAAA clade</taxon>
        <taxon>indigoferoid/millettioid clade</taxon>
        <taxon>Phaseoleae</taxon>
        <taxon>Phaseolus</taxon>
    </lineage>
</organism>
<keyword evidence="2" id="KW-1185">Reference proteome</keyword>
<sequence>MHAEIDSLKTNTKILKFSLTKSLVRDGDLQGTGFLCLHSSLDILVSNLGLGTLLCVLRCLVWWDLRTVTVGCRESNCNLS</sequence>
<evidence type="ECO:0000313" key="1">
    <source>
        <dbReference type="EMBL" id="KAK7372930.1"/>
    </source>
</evidence>
<gene>
    <name evidence="1" type="ORF">VNO80_06321</name>
</gene>